<evidence type="ECO:0000313" key="4">
    <source>
        <dbReference type="Proteomes" id="UP001163846"/>
    </source>
</evidence>
<accession>A0AA38P656</accession>
<dbReference type="Proteomes" id="UP001163846">
    <property type="component" value="Unassembled WGS sequence"/>
</dbReference>
<name>A0AA38P656_9AGAR</name>
<dbReference type="AlphaFoldDB" id="A0AA38P656"/>
<sequence length="352" mass="38637">MDIKKFNLKWTSSLTALRNFGYDIPWETVIAKYLSKFPNANRDLFDLFSGQLESTRNMEIVDHAEHGGGGGKRFQPKNQGNTSGSSVSGEKTFVENNQQHQKNKQHQNSNQHHNKSEKSTAYILENNPNSVNPEVASTDVPNVSSVTSVNAIVRSTYPAQKLKPLSVLLSLPCNKEDPSLLEQLRTHDTEAYSTMVSSRCTLLDSACKNHIVNECSLFFSYDSMGSLDVQTANAGILSTSTSGTCYFRVPLDGSSQFLVLELIDCLHAPEAPVNLISLGAMLKNGFSFKMDSSTVEIYPDGIPHHAVADIVRRLCVMRGNFIDPKDGGASAPLPIAMPVFVPQIPNGSLFHE</sequence>
<dbReference type="Pfam" id="PF22936">
    <property type="entry name" value="Pol_BBD"/>
    <property type="match status" value="1"/>
</dbReference>
<feature type="compositionally biased region" description="Low complexity" evidence="1">
    <location>
        <begin position="96"/>
        <end position="111"/>
    </location>
</feature>
<evidence type="ECO:0000313" key="3">
    <source>
        <dbReference type="EMBL" id="KAJ3836788.1"/>
    </source>
</evidence>
<evidence type="ECO:0000259" key="2">
    <source>
        <dbReference type="Pfam" id="PF22936"/>
    </source>
</evidence>
<reference evidence="3" key="1">
    <citation type="submission" date="2022-08" db="EMBL/GenBank/DDBJ databases">
        <authorList>
            <consortium name="DOE Joint Genome Institute"/>
            <person name="Min B."/>
            <person name="Riley R."/>
            <person name="Sierra-Patev S."/>
            <person name="Naranjo-Ortiz M."/>
            <person name="Looney B."/>
            <person name="Konkel Z."/>
            <person name="Slot J.C."/>
            <person name="Sakamoto Y."/>
            <person name="Steenwyk J.L."/>
            <person name="Rokas A."/>
            <person name="Carro J."/>
            <person name="Camarero S."/>
            <person name="Ferreira P."/>
            <person name="Molpeceres G."/>
            <person name="Ruiz-Duenas F.J."/>
            <person name="Serrano A."/>
            <person name="Henrissat B."/>
            <person name="Drula E."/>
            <person name="Hughes K.W."/>
            <person name="Mata J.L."/>
            <person name="Ishikawa N.K."/>
            <person name="Vargas-Isla R."/>
            <person name="Ushijima S."/>
            <person name="Smith C.A."/>
            <person name="Ahrendt S."/>
            <person name="Andreopoulos W."/>
            <person name="He G."/>
            <person name="Labutti K."/>
            <person name="Lipzen A."/>
            <person name="Ng V."/>
            <person name="Sandor L."/>
            <person name="Barry K."/>
            <person name="Martinez A.T."/>
            <person name="Xiao Y."/>
            <person name="Gibbons J.G."/>
            <person name="Terashima K."/>
            <person name="Hibbett D.S."/>
            <person name="Grigoriev I.V."/>
        </authorList>
    </citation>
    <scope>NUCLEOTIDE SEQUENCE</scope>
    <source>
        <strain evidence="3">TFB9207</strain>
    </source>
</reference>
<dbReference type="EMBL" id="MU806293">
    <property type="protein sequence ID" value="KAJ3836788.1"/>
    <property type="molecule type" value="Genomic_DNA"/>
</dbReference>
<evidence type="ECO:0000256" key="1">
    <source>
        <dbReference type="SAM" id="MobiDB-lite"/>
    </source>
</evidence>
<feature type="region of interest" description="Disordered" evidence="1">
    <location>
        <begin position="63"/>
        <end position="117"/>
    </location>
</feature>
<feature type="domain" description="Retrovirus-related Pol polyprotein from transposon TNT 1-94-like beta-barrel" evidence="2">
    <location>
        <begin position="202"/>
        <end position="286"/>
    </location>
</feature>
<organism evidence="3 4">
    <name type="scientific">Lentinula raphanica</name>
    <dbReference type="NCBI Taxonomy" id="153919"/>
    <lineage>
        <taxon>Eukaryota</taxon>
        <taxon>Fungi</taxon>
        <taxon>Dikarya</taxon>
        <taxon>Basidiomycota</taxon>
        <taxon>Agaricomycotina</taxon>
        <taxon>Agaricomycetes</taxon>
        <taxon>Agaricomycetidae</taxon>
        <taxon>Agaricales</taxon>
        <taxon>Marasmiineae</taxon>
        <taxon>Omphalotaceae</taxon>
        <taxon>Lentinula</taxon>
    </lineage>
</organism>
<keyword evidence="4" id="KW-1185">Reference proteome</keyword>
<dbReference type="InterPro" id="IPR054722">
    <property type="entry name" value="PolX-like_BBD"/>
</dbReference>
<feature type="compositionally biased region" description="Polar residues" evidence="1">
    <location>
        <begin position="76"/>
        <end position="89"/>
    </location>
</feature>
<gene>
    <name evidence="3" type="ORF">F5878DRAFT_662666</name>
</gene>
<protein>
    <recommendedName>
        <fullName evidence="2">Retrovirus-related Pol polyprotein from transposon TNT 1-94-like beta-barrel domain-containing protein</fullName>
    </recommendedName>
</protein>
<comment type="caution">
    <text evidence="3">The sequence shown here is derived from an EMBL/GenBank/DDBJ whole genome shotgun (WGS) entry which is preliminary data.</text>
</comment>
<proteinExistence type="predicted"/>